<name>A0A4R8DFY6_9BACT</name>
<accession>A0A4R8DFY6</accession>
<evidence type="ECO:0000313" key="6">
    <source>
        <dbReference type="EMBL" id="TDW95870.1"/>
    </source>
</evidence>
<dbReference type="SMART" id="SM00354">
    <property type="entry name" value="HTH_LACI"/>
    <property type="match status" value="1"/>
</dbReference>
<dbReference type="InterPro" id="IPR028082">
    <property type="entry name" value="Peripla_BP_I"/>
</dbReference>
<dbReference type="CDD" id="cd01392">
    <property type="entry name" value="HTH_LacI"/>
    <property type="match status" value="1"/>
</dbReference>
<dbReference type="RefSeq" id="WP_133995629.1">
    <property type="nucleotide sequence ID" value="NZ_SODV01000002.1"/>
</dbReference>
<dbReference type="PROSITE" id="PS50943">
    <property type="entry name" value="HTH_CROC1"/>
    <property type="match status" value="1"/>
</dbReference>
<dbReference type="GO" id="GO:0003700">
    <property type="term" value="F:DNA-binding transcription factor activity"/>
    <property type="evidence" value="ECO:0007669"/>
    <property type="project" value="TreeGrafter"/>
</dbReference>
<reference evidence="6 7" key="1">
    <citation type="submission" date="2019-03" db="EMBL/GenBank/DDBJ databases">
        <title>Genomic Encyclopedia of Type Strains, Phase IV (KMG-IV): sequencing the most valuable type-strain genomes for metagenomic binning, comparative biology and taxonomic classification.</title>
        <authorList>
            <person name="Goeker M."/>
        </authorList>
    </citation>
    <scope>NUCLEOTIDE SEQUENCE [LARGE SCALE GENOMIC DNA]</scope>
    <source>
        <strain evidence="6 7">DSM 100059</strain>
    </source>
</reference>
<dbReference type="AlphaFoldDB" id="A0A4R8DFY6"/>
<dbReference type="Gene3D" id="3.40.50.2300">
    <property type="match status" value="2"/>
</dbReference>
<feature type="domain" description="HTH lacI-type" evidence="4">
    <location>
        <begin position="4"/>
        <end position="61"/>
    </location>
</feature>
<dbReference type="PRINTS" id="PR00036">
    <property type="entry name" value="HTHLACI"/>
</dbReference>
<evidence type="ECO:0000259" key="4">
    <source>
        <dbReference type="PROSITE" id="PS50932"/>
    </source>
</evidence>
<comment type="caution">
    <text evidence="6">The sequence shown here is derived from an EMBL/GenBank/DDBJ whole genome shotgun (WGS) entry which is preliminary data.</text>
</comment>
<sequence length="337" mass="37665">MKKLSIKDIAQKAGVSTATVSFVLNGKAEEMRISDTLAKKITKLAKQLGYQPNQLARGLRTGKTHTLGLIVENISNHFFGNLAKVIEDEAKKYNYKVLYCSTENNTLKAKELIQMLQDRQVDGYIITPTEGLEGDIEKLIAGKKPVVLVDRYFANLTTNYVLVDNYQAVFDTITRMVGEGYQQIGVVTVDLAMINMEQRMNGYKDALKAAKLPFRKDLVKIIPFDASREKALESVAEFLDGGPKKDAVFFLTNYLGILGLECLKKLKLKVPDQMAFVSFDDHDIFRLHTPSITALAQPVEDIGRTAMQILLEEIKNGLKNDAHHLLKGELVVRESAL</sequence>
<gene>
    <name evidence="6" type="ORF">EDB95_3690</name>
</gene>
<dbReference type="Pfam" id="PF00356">
    <property type="entry name" value="LacI"/>
    <property type="match status" value="1"/>
</dbReference>
<evidence type="ECO:0000256" key="1">
    <source>
        <dbReference type="ARBA" id="ARBA00023015"/>
    </source>
</evidence>
<dbReference type="PANTHER" id="PTHR30146:SF109">
    <property type="entry name" value="HTH-TYPE TRANSCRIPTIONAL REGULATOR GALS"/>
    <property type="match status" value="1"/>
</dbReference>
<dbReference type="PROSITE" id="PS50932">
    <property type="entry name" value="HTH_LACI_2"/>
    <property type="match status" value="1"/>
</dbReference>
<evidence type="ECO:0000313" key="7">
    <source>
        <dbReference type="Proteomes" id="UP000294498"/>
    </source>
</evidence>
<dbReference type="SUPFAM" id="SSF53822">
    <property type="entry name" value="Periplasmic binding protein-like I"/>
    <property type="match status" value="1"/>
</dbReference>
<keyword evidence="2" id="KW-0238">DNA-binding</keyword>
<dbReference type="EMBL" id="SODV01000002">
    <property type="protein sequence ID" value="TDW95870.1"/>
    <property type="molecule type" value="Genomic_DNA"/>
</dbReference>
<proteinExistence type="predicted"/>
<keyword evidence="7" id="KW-1185">Reference proteome</keyword>
<feature type="domain" description="HTH cro/C1-type" evidence="5">
    <location>
        <begin position="2"/>
        <end position="55"/>
    </location>
</feature>
<organism evidence="6 7">
    <name type="scientific">Dinghuibacter silviterrae</name>
    <dbReference type="NCBI Taxonomy" id="1539049"/>
    <lineage>
        <taxon>Bacteria</taxon>
        <taxon>Pseudomonadati</taxon>
        <taxon>Bacteroidota</taxon>
        <taxon>Chitinophagia</taxon>
        <taxon>Chitinophagales</taxon>
        <taxon>Chitinophagaceae</taxon>
        <taxon>Dinghuibacter</taxon>
    </lineage>
</organism>
<dbReference type="InterPro" id="IPR001387">
    <property type="entry name" value="Cro/C1-type_HTH"/>
</dbReference>
<keyword evidence="3" id="KW-0804">Transcription</keyword>
<dbReference type="OrthoDB" id="9803256at2"/>
<evidence type="ECO:0000256" key="3">
    <source>
        <dbReference type="ARBA" id="ARBA00023163"/>
    </source>
</evidence>
<evidence type="ECO:0000259" key="5">
    <source>
        <dbReference type="PROSITE" id="PS50943"/>
    </source>
</evidence>
<keyword evidence="1" id="KW-0805">Transcription regulation</keyword>
<evidence type="ECO:0000256" key="2">
    <source>
        <dbReference type="ARBA" id="ARBA00023125"/>
    </source>
</evidence>
<dbReference type="SUPFAM" id="SSF47413">
    <property type="entry name" value="lambda repressor-like DNA-binding domains"/>
    <property type="match status" value="1"/>
</dbReference>
<protein>
    <submittedName>
        <fullName evidence="6">LacI family transcriptional regulator</fullName>
    </submittedName>
</protein>
<dbReference type="InterPro" id="IPR010982">
    <property type="entry name" value="Lambda_DNA-bd_dom_sf"/>
</dbReference>
<dbReference type="Pfam" id="PF13377">
    <property type="entry name" value="Peripla_BP_3"/>
    <property type="match status" value="1"/>
</dbReference>
<dbReference type="InterPro" id="IPR046335">
    <property type="entry name" value="LacI/GalR-like_sensor"/>
</dbReference>
<dbReference type="PANTHER" id="PTHR30146">
    <property type="entry name" value="LACI-RELATED TRANSCRIPTIONAL REPRESSOR"/>
    <property type="match status" value="1"/>
</dbReference>
<dbReference type="InterPro" id="IPR000843">
    <property type="entry name" value="HTH_LacI"/>
</dbReference>
<dbReference type="Proteomes" id="UP000294498">
    <property type="component" value="Unassembled WGS sequence"/>
</dbReference>
<dbReference type="GO" id="GO:0000976">
    <property type="term" value="F:transcription cis-regulatory region binding"/>
    <property type="evidence" value="ECO:0007669"/>
    <property type="project" value="TreeGrafter"/>
</dbReference>
<dbReference type="Gene3D" id="1.10.260.40">
    <property type="entry name" value="lambda repressor-like DNA-binding domains"/>
    <property type="match status" value="1"/>
</dbReference>
<dbReference type="PROSITE" id="PS00356">
    <property type="entry name" value="HTH_LACI_1"/>
    <property type="match status" value="1"/>
</dbReference>
<dbReference type="CDD" id="cd19977">
    <property type="entry name" value="PBP1_EndR-like"/>
    <property type="match status" value="1"/>
</dbReference>